<sequence length="131" mass="13693">MIMKSIGSPVIAALVSVGLMTSPASAASPLGSLSLTITLADTGTVVAHATLTCEPTGGTHPHAQAACDDLIPAKGRIEDIPPQKDVVCCQVYQPVDATAIGTWAGVHRYYQQKFTNWCFAIARTGGHVFDI</sequence>
<dbReference type="OrthoDB" id="4567948at2"/>
<keyword evidence="6" id="KW-1015">Disulfide bond</keyword>
<dbReference type="GO" id="GO:0005576">
    <property type="term" value="C:extracellular region"/>
    <property type="evidence" value="ECO:0007669"/>
    <property type="project" value="UniProtKB-SubCell"/>
</dbReference>
<dbReference type="InterPro" id="IPR036819">
    <property type="entry name" value="Subtilisin_inhibitor-like_sf"/>
</dbReference>
<dbReference type="Pfam" id="PF00720">
    <property type="entry name" value="SSI"/>
    <property type="match status" value="1"/>
</dbReference>
<dbReference type="EMBL" id="AOHO01000075">
    <property type="protein sequence ID" value="EME52510.1"/>
    <property type="molecule type" value="Genomic_DNA"/>
</dbReference>
<comment type="caution">
    <text evidence="9">The sequence shown here is derived from an EMBL/GenBank/DDBJ whole genome shotgun (WGS) entry which is preliminary data.</text>
</comment>
<keyword evidence="7" id="KW-0732">Signal</keyword>
<evidence type="ECO:0000313" key="10">
    <source>
        <dbReference type="Proteomes" id="UP000054226"/>
    </source>
</evidence>
<evidence type="ECO:0000256" key="2">
    <source>
        <dbReference type="ARBA" id="ARBA00010472"/>
    </source>
</evidence>
<gene>
    <name evidence="9" type="ORF">H074_33424</name>
</gene>
<dbReference type="SUPFAM" id="SSF55399">
    <property type="entry name" value="Subtilisin inhibitor"/>
    <property type="match status" value="1"/>
</dbReference>
<evidence type="ECO:0000256" key="1">
    <source>
        <dbReference type="ARBA" id="ARBA00004613"/>
    </source>
</evidence>
<evidence type="ECO:0000256" key="4">
    <source>
        <dbReference type="ARBA" id="ARBA00022690"/>
    </source>
</evidence>
<comment type="similarity">
    <text evidence="2">Belongs to the protease inhibitor I16 (SSI) family.</text>
</comment>
<evidence type="ECO:0000256" key="7">
    <source>
        <dbReference type="SAM" id="SignalP"/>
    </source>
</evidence>
<reference evidence="9 10" key="1">
    <citation type="journal article" date="2013" name="Genome Announc.">
        <title>Draft Genome Sequence of Amycolatopsis decaplanina Strain DSM 44594T.</title>
        <authorList>
            <person name="Kaur N."/>
            <person name="Kumar S."/>
            <person name="Bala M."/>
            <person name="Raghava G.P."/>
            <person name="Mayilraj S."/>
        </authorList>
    </citation>
    <scope>NUCLEOTIDE SEQUENCE [LARGE SCALE GENOMIC DNA]</scope>
    <source>
        <strain evidence="9 10">DSM 44594</strain>
    </source>
</reference>
<keyword evidence="5" id="KW-0722">Serine protease inhibitor</keyword>
<dbReference type="RefSeq" id="WP_007034482.1">
    <property type="nucleotide sequence ID" value="NZ_AOHO01000075.1"/>
</dbReference>
<dbReference type="GO" id="GO:0004867">
    <property type="term" value="F:serine-type endopeptidase inhibitor activity"/>
    <property type="evidence" value="ECO:0007669"/>
    <property type="project" value="UniProtKB-KW"/>
</dbReference>
<evidence type="ECO:0000256" key="3">
    <source>
        <dbReference type="ARBA" id="ARBA00022525"/>
    </source>
</evidence>
<organism evidence="9 10">
    <name type="scientific">Amycolatopsis decaplanina DSM 44594</name>
    <dbReference type="NCBI Taxonomy" id="1284240"/>
    <lineage>
        <taxon>Bacteria</taxon>
        <taxon>Bacillati</taxon>
        <taxon>Actinomycetota</taxon>
        <taxon>Actinomycetes</taxon>
        <taxon>Pseudonocardiales</taxon>
        <taxon>Pseudonocardiaceae</taxon>
        <taxon>Amycolatopsis</taxon>
    </lineage>
</organism>
<dbReference type="AlphaFoldDB" id="M2XTL3"/>
<evidence type="ECO:0000256" key="5">
    <source>
        <dbReference type="ARBA" id="ARBA00022900"/>
    </source>
</evidence>
<name>M2XTL3_9PSEU</name>
<evidence type="ECO:0000313" key="9">
    <source>
        <dbReference type="EMBL" id="EME52510.1"/>
    </source>
</evidence>
<comment type="subcellular location">
    <subcellularLocation>
        <location evidence="1">Secreted</location>
    </subcellularLocation>
</comment>
<protein>
    <submittedName>
        <fullName evidence="9">Proteinase inhibitor I16 subtilisin-type inhibitor</fullName>
    </submittedName>
</protein>
<dbReference type="Proteomes" id="UP000054226">
    <property type="component" value="Unassembled WGS sequence"/>
</dbReference>
<feature type="domain" description="Subtilisin inhibitor" evidence="8">
    <location>
        <begin position="33"/>
        <end position="116"/>
    </location>
</feature>
<keyword evidence="3" id="KW-0964">Secreted</keyword>
<proteinExistence type="inferred from homology"/>
<evidence type="ECO:0000256" key="6">
    <source>
        <dbReference type="ARBA" id="ARBA00023157"/>
    </source>
</evidence>
<accession>M2XTL3</accession>
<dbReference type="Gene3D" id="3.30.350.10">
    <property type="entry name" value="Subtilisin inhibitor-like"/>
    <property type="match status" value="1"/>
</dbReference>
<evidence type="ECO:0000259" key="8">
    <source>
        <dbReference type="Pfam" id="PF00720"/>
    </source>
</evidence>
<dbReference type="InterPro" id="IPR020054">
    <property type="entry name" value="Prot_inh_SSI_I16_CS"/>
</dbReference>
<dbReference type="InterPro" id="IPR023549">
    <property type="entry name" value="Subtilisin_inhibitor"/>
</dbReference>
<feature type="signal peptide" evidence="7">
    <location>
        <begin position="1"/>
        <end position="26"/>
    </location>
</feature>
<keyword evidence="4" id="KW-0646">Protease inhibitor</keyword>
<keyword evidence="10" id="KW-1185">Reference proteome</keyword>
<dbReference type="PROSITE" id="PS00999">
    <property type="entry name" value="SSI"/>
    <property type="match status" value="1"/>
</dbReference>
<feature type="chain" id="PRO_5004029473" evidence="7">
    <location>
        <begin position="27"/>
        <end position="131"/>
    </location>
</feature>